<keyword evidence="3" id="KW-1185">Reference proteome</keyword>
<dbReference type="Pfam" id="PF13577">
    <property type="entry name" value="SnoaL_4"/>
    <property type="match status" value="1"/>
</dbReference>
<accession>A0ABN2EF85</accession>
<dbReference type="InterPro" id="IPR032710">
    <property type="entry name" value="NTF2-like_dom_sf"/>
</dbReference>
<proteinExistence type="predicted"/>
<sequence length="144" mass="16519">MNDFQAIADRVELAALQAEFTDAGMTHDLDRFAALFTEDGRWVIPGVEEFGSRAEIRAGIERLQKLWQYFVQNAHPGVLELEGDTATGRTYIQEFGLMRDGNSYANYALYHDRYRRTENGWKFAERVYEVRYLDTTPLEGSAPA</sequence>
<dbReference type="Gene3D" id="3.10.450.50">
    <property type="match status" value="1"/>
</dbReference>
<organism evidence="2 3">
    <name type="scientific">Kribbella sancticallisti</name>
    <dbReference type="NCBI Taxonomy" id="460087"/>
    <lineage>
        <taxon>Bacteria</taxon>
        <taxon>Bacillati</taxon>
        <taxon>Actinomycetota</taxon>
        <taxon>Actinomycetes</taxon>
        <taxon>Propionibacteriales</taxon>
        <taxon>Kribbellaceae</taxon>
        <taxon>Kribbella</taxon>
    </lineage>
</organism>
<dbReference type="SUPFAM" id="SSF54427">
    <property type="entry name" value="NTF2-like"/>
    <property type="match status" value="1"/>
</dbReference>
<comment type="caution">
    <text evidence="2">The sequence shown here is derived from an EMBL/GenBank/DDBJ whole genome shotgun (WGS) entry which is preliminary data.</text>
</comment>
<dbReference type="EMBL" id="BAAAOS010000055">
    <property type="protein sequence ID" value="GAA1605881.1"/>
    <property type="molecule type" value="Genomic_DNA"/>
</dbReference>
<dbReference type="Proteomes" id="UP001500393">
    <property type="component" value="Unassembled WGS sequence"/>
</dbReference>
<gene>
    <name evidence="2" type="ORF">GCM10009789_69970</name>
</gene>
<dbReference type="RefSeq" id="WP_344221000.1">
    <property type="nucleotide sequence ID" value="NZ_BAAAOS010000055.1"/>
</dbReference>
<reference evidence="2 3" key="1">
    <citation type="journal article" date="2019" name="Int. J. Syst. Evol. Microbiol.">
        <title>The Global Catalogue of Microorganisms (GCM) 10K type strain sequencing project: providing services to taxonomists for standard genome sequencing and annotation.</title>
        <authorList>
            <consortium name="The Broad Institute Genomics Platform"/>
            <consortium name="The Broad Institute Genome Sequencing Center for Infectious Disease"/>
            <person name="Wu L."/>
            <person name="Ma J."/>
        </authorList>
    </citation>
    <scope>NUCLEOTIDE SEQUENCE [LARGE SCALE GENOMIC DNA]</scope>
    <source>
        <strain evidence="2 3">JCM 14969</strain>
    </source>
</reference>
<dbReference type="InterPro" id="IPR037401">
    <property type="entry name" value="SnoaL-like"/>
</dbReference>
<evidence type="ECO:0000313" key="3">
    <source>
        <dbReference type="Proteomes" id="UP001500393"/>
    </source>
</evidence>
<protein>
    <recommendedName>
        <fullName evidence="1">SnoaL-like domain-containing protein</fullName>
    </recommendedName>
</protein>
<name>A0ABN2EF85_9ACTN</name>
<evidence type="ECO:0000259" key="1">
    <source>
        <dbReference type="Pfam" id="PF13577"/>
    </source>
</evidence>
<evidence type="ECO:0000313" key="2">
    <source>
        <dbReference type="EMBL" id="GAA1605881.1"/>
    </source>
</evidence>
<feature type="domain" description="SnoaL-like" evidence="1">
    <location>
        <begin position="6"/>
        <end position="126"/>
    </location>
</feature>